<keyword evidence="1" id="KW-0732">Signal</keyword>
<dbReference type="Proteomes" id="UP001300604">
    <property type="component" value="Chromosome"/>
</dbReference>
<accession>A0AA97D8N4</accession>
<dbReference type="AlphaFoldDB" id="A0AA97D8N4"/>
<dbReference type="RefSeq" id="WP_316935025.1">
    <property type="nucleotide sequence ID" value="NZ_CP135996.1"/>
</dbReference>
<protein>
    <recommendedName>
        <fullName evidence="4">Lipoprotein</fullName>
    </recommendedName>
</protein>
<name>A0AA97D8N4_9FIRM</name>
<evidence type="ECO:0000313" key="3">
    <source>
        <dbReference type="Proteomes" id="UP001300604"/>
    </source>
</evidence>
<proteinExistence type="predicted"/>
<gene>
    <name evidence="2" type="ORF">PXC00_00320</name>
</gene>
<feature type="chain" id="PRO_5041659968" description="Lipoprotein" evidence="1">
    <location>
        <begin position="24"/>
        <end position="149"/>
    </location>
</feature>
<keyword evidence="3" id="KW-1185">Reference proteome</keyword>
<evidence type="ECO:0000313" key="2">
    <source>
        <dbReference type="EMBL" id="WOC32344.1"/>
    </source>
</evidence>
<sequence length="149" mass="15881">MKNKRFAALVMSVAIIFAGISFSGCGNSTSAAKNDGSVKITDTTIEGTLWDDDSQKHVYTFNTNKQFTVTARVVNGTNASAYTASGTYTLKDKTLTLLLNPTKQVFMQSEKDGRTVFAGEEGTYSLYTSQSAAEDSIAKGTGKVSSSSK</sequence>
<evidence type="ECO:0008006" key="4">
    <source>
        <dbReference type="Google" id="ProtNLM"/>
    </source>
</evidence>
<dbReference type="KEGG" id="carl:PXC00_00320"/>
<reference evidence="2" key="1">
    <citation type="submission" date="2023-09" db="EMBL/GenBank/DDBJ databases">
        <authorList>
            <person name="Zeng C."/>
        </authorList>
    </citation>
    <scope>NUCLEOTIDE SEQUENCE</scope>
    <source>
        <strain evidence="2">ZCY20-5</strain>
    </source>
</reference>
<reference evidence="2" key="2">
    <citation type="submission" date="2024-06" db="EMBL/GenBank/DDBJ databases">
        <title>Caproicibacterium argilliputei sp. nov, a novel caproic acid producing anaerobic bacterium isolated from pit mud.</title>
        <authorList>
            <person name="Xia S."/>
        </authorList>
    </citation>
    <scope>NUCLEOTIDE SEQUENCE</scope>
    <source>
        <strain evidence="2">ZCY20-5</strain>
    </source>
</reference>
<feature type="signal peptide" evidence="1">
    <location>
        <begin position="1"/>
        <end position="23"/>
    </location>
</feature>
<dbReference type="PROSITE" id="PS51257">
    <property type="entry name" value="PROKAR_LIPOPROTEIN"/>
    <property type="match status" value="1"/>
</dbReference>
<evidence type="ECO:0000256" key="1">
    <source>
        <dbReference type="SAM" id="SignalP"/>
    </source>
</evidence>
<dbReference type="EMBL" id="CP135996">
    <property type="protein sequence ID" value="WOC32344.1"/>
    <property type="molecule type" value="Genomic_DNA"/>
</dbReference>
<organism evidence="2 3">
    <name type="scientific">Caproicibacterium argilliputei</name>
    <dbReference type="NCBI Taxonomy" id="3030016"/>
    <lineage>
        <taxon>Bacteria</taxon>
        <taxon>Bacillati</taxon>
        <taxon>Bacillota</taxon>
        <taxon>Clostridia</taxon>
        <taxon>Eubacteriales</taxon>
        <taxon>Oscillospiraceae</taxon>
        <taxon>Caproicibacterium</taxon>
    </lineage>
</organism>